<feature type="region of interest" description="Disordered" evidence="1">
    <location>
        <begin position="61"/>
        <end position="205"/>
    </location>
</feature>
<dbReference type="EMBL" id="AP018448">
    <property type="protein sequence ID" value="BBC35304.1"/>
    <property type="molecule type" value="Genomic_DNA"/>
</dbReference>
<gene>
    <name evidence="3" type="ORF">SGFS_065980</name>
</gene>
<accession>A0ABN5VPL4</accession>
<dbReference type="InterPro" id="IPR008160">
    <property type="entry name" value="Collagen"/>
</dbReference>
<keyword evidence="4" id="KW-1185">Reference proteome</keyword>
<evidence type="ECO:0000256" key="1">
    <source>
        <dbReference type="SAM" id="MobiDB-lite"/>
    </source>
</evidence>
<name>A0ABN5VPL4_9ACTN</name>
<keyword evidence="2" id="KW-0812">Transmembrane</keyword>
<dbReference type="Pfam" id="PF01391">
    <property type="entry name" value="Collagen"/>
    <property type="match status" value="1"/>
</dbReference>
<reference evidence="3 4" key="1">
    <citation type="journal article" date="2010" name="ChemBioChem">
        <title>Cloning and characterization of the biosynthetic gene cluster of 16-membered macrolide antibiotic FD-891: involvement of a dual functional cytochrome P450 monooxygenase catalyzing epoxidation and hydroxylation.</title>
        <authorList>
            <person name="Kudo F."/>
            <person name="Motegi A."/>
            <person name="Mizoue K."/>
            <person name="Eguchi T."/>
        </authorList>
    </citation>
    <scope>NUCLEOTIDE SEQUENCE [LARGE SCALE GENOMIC DNA]</scope>
    <source>
        <strain evidence="3 4">A-8890</strain>
    </source>
</reference>
<evidence type="ECO:0008006" key="5">
    <source>
        <dbReference type="Google" id="ProtNLM"/>
    </source>
</evidence>
<reference evidence="3 4" key="2">
    <citation type="journal article" date="2023" name="ChemBioChem">
        <title>Acyltransferase Domain Exchange between Two Independent Type I Polyketide Synthases in the Same Producer Strain of Macrolide Antibiotics.</title>
        <authorList>
            <person name="Kudo F."/>
            <person name="Kishikawa K."/>
            <person name="Tsuboi K."/>
            <person name="Kido T."/>
            <person name="Usui T."/>
            <person name="Hashimoto J."/>
            <person name="Shin-Ya K."/>
            <person name="Miyanaga A."/>
            <person name="Eguchi T."/>
        </authorList>
    </citation>
    <scope>NUCLEOTIDE SEQUENCE [LARGE SCALE GENOMIC DNA]</scope>
    <source>
        <strain evidence="3 4">A-8890</strain>
    </source>
</reference>
<protein>
    <recommendedName>
        <fullName evidence="5">Collagen-like protein</fullName>
    </recommendedName>
</protein>
<dbReference type="PANTHER" id="PTHR24637:SF421">
    <property type="entry name" value="CUTICLE COLLAGEN DPY-2"/>
    <property type="match status" value="1"/>
</dbReference>
<organism evidence="3 4">
    <name type="scientific">Streptomyces graminofaciens</name>
    <dbReference type="NCBI Taxonomy" id="68212"/>
    <lineage>
        <taxon>Bacteria</taxon>
        <taxon>Bacillati</taxon>
        <taxon>Actinomycetota</taxon>
        <taxon>Actinomycetes</taxon>
        <taxon>Kitasatosporales</taxon>
        <taxon>Streptomycetaceae</taxon>
        <taxon>Streptomyces</taxon>
    </lineage>
</organism>
<dbReference type="Proteomes" id="UP001321542">
    <property type="component" value="Chromosome"/>
</dbReference>
<evidence type="ECO:0000256" key="2">
    <source>
        <dbReference type="SAM" id="Phobius"/>
    </source>
</evidence>
<evidence type="ECO:0000313" key="4">
    <source>
        <dbReference type="Proteomes" id="UP001321542"/>
    </source>
</evidence>
<proteinExistence type="predicted"/>
<keyword evidence="2" id="KW-1133">Transmembrane helix</keyword>
<dbReference type="PANTHER" id="PTHR24637">
    <property type="entry name" value="COLLAGEN"/>
    <property type="match status" value="1"/>
</dbReference>
<evidence type="ECO:0000313" key="3">
    <source>
        <dbReference type="EMBL" id="BBC35304.1"/>
    </source>
</evidence>
<feature type="compositionally biased region" description="Pro residues" evidence="1">
    <location>
        <begin position="129"/>
        <end position="141"/>
    </location>
</feature>
<feature type="transmembrane region" description="Helical" evidence="2">
    <location>
        <begin position="21"/>
        <end position="42"/>
    </location>
</feature>
<sequence length="205" mass="20431">MSRAQIRAEERRWRRGDVLTVVGAILLGVVLAWIVVAIQTMGRDLHEERGARDALARQVQDLGATPVAGPPGSRGEPGTSVTGPPGPRGEVGPSGPPGPSGSPGVDGEDGSDGNAGESGAPGVGVTGPAGPPGPQGEPGPAGPQGEPGSDGADGRDGQACPGGYSLQAPPYDEDALVCRKDSAPSEEESPSPQAAGLDPQRRVYA</sequence>
<keyword evidence="2" id="KW-0472">Membrane</keyword>